<proteinExistence type="inferred from homology"/>
<feature type="compositionally biased region" description="Basic and acidic residues" evidence="2">
    <location>
        <begin position="275"/>
        <end position="288"/>
    </location>
</feature>
<dbReference type="Pfam" id="PF02720">
    <property type="entry name" value="DUF222"/>
    <property type="match status" value="2"/>
</dbReference>
<keyword evidence="4" id="KW-0255">Endonuclease</keyword>
<comment type="similarity">
    <text evidence="1">Belongs to the Rv1128c/1148c/1588c/1702c/1945/3466 family.</text>
</comment>
<dbReference type="GO" id="GO:0004519">
    <property type="term" value="F:endonuclease activity"/>
    <property type="evidence" value="ECO:0007669"/>
    <property type="project" value="UniProtKB-KW"/>
</dbReference>
<gene>
    <name evidence="4" type="ORF">KDB89_01825</name>
</gene>
<keyword evidence="4" id="KW-0540">Nuclease</keyword>
<name>A0ABX8SKT0_9ACTN</name>
<dbReference type="Proteomes" id="UP000824504">
    <property type="component" value="Chromosome"/>
</dbReference>
<accession>A0ABX8SKT0</accession>
<dbReference type="SMART" id="SM00507">
    <property type="entry name" value="HNHc"/>
    <property type="match status" value="1"/>
</dbReference>
<dbReference type="InterPro" id="IPR003870">
    <property type="entry name" value="DUF222"/>
</dbReference>
<sequence>MGDEQLSTGVALAAIASVLSSIDHSQRVGIDHRERLDLLRQVRRAKDRLAGLEACLISEAETCGSAEVVSGTQLSSLLGREEHLDRSEARRQIGQAGRIARHSDVARAVVDGALSPGHAVSVGEALGRLPLALTDEQRESARGFLLEKARSATPRQVADSHDEVLQAVAPELLPTDAQLDARLRRQRERALHRRHLVYGPDPEYPGSWYFKGSLPALEAEILVNAITAQVADRKRAERRQRHRDLTPTWQQRQADALVAVAAGSSHAVAGDEEASVTRDPEVPARAESDVAGTGSTDAALQPTRVPADAGLRPTRVPGGAALRPAFVPPTEGPRPTFVPAGAATRPTLVVTVSYEELLNQSYAGGVLASGQRVPAGELRRIACDAEVIPVVLGGRSELLDLGRAERWVTPGLRRALAIRDGGCIFPGCEATAVECEAHHVVPWWAGGSTSLENLALLCPFHHSKLEPTRTDGIENRDGWRILFDRETRRPVVVEPDTG</sequence>
<evidence type="ECO:0000256" key="2">
    <source>
        <dbReference type="SAM" id="MobiDB-lite"/>
    </source>
</evidence>
<evidence type="ECO:0000313" key="5">
    <source>
        <dbReference type="Proteomes" id="UP000824504"/>
    </source>
</evidence>
<keyword evidence="5" id="KW-1185">Reference proteome</keyword>
<dbReference type="InterPro" id="IPR003615">
    <property type="entry name" value="HNH_nuc"/>
</dbReference>
<evidence type="ECO:0000313" key="4">
    <source>
        <dbReference type="EMBL" id="QXT63250.1"/>
    </source>
</evidence>
<feature type="region of interest" description="Disordered" evidence="2">
    <location>
        <begin position="268"/>
        <end position="300"/>
    </location>
</feature>
<evidence type="ECO:0000259" key="3">
    <source>
        <dbReference type="SMART" id="SM00507"/>
    </source>
</evidence>
<keyword evidence="4" id="KW-0378">Hydrolase</keyword>
<feature type="domain" description="HNH nuclease" evidence="3">
    <location>
        <begin position="411"/>
        <end position="463"/>
    </location>
</feature>
<organism evidence="4 5">
    <name type="scientific">Tessaracoccus palaemonis</name>
    <dbReference type="NCBI Taxonomy" id="2829499"/>
    <lineage>
        <taxon>Bacteria</taxon>
        <taxon>Bacillati</taxon>
        <taxon>Actinomycetota</taxon>
        <taxon>Actinomycetes</taxon>
        <taxon>Propionibacteriales</taxon>
        <taxon>Propionibacteriaceae</taxon>
        <taxon>Tessaracoccus</taxon>
    </lineage>
</organism>
<evidence type="ECO:0000256" key="1">
    <source>
        <dbReference type="ARBA" id="ARBA00023450"/>
    </source>
</evidence>
<dbReference type="EMBL" id="CP079216">
    <property type="protein sequence ID" value="QXT63250.1"/>
    <property type="molecule type" value="Genomic_DNA"/>
</dbReference>
<dbReference type="Pfam" id="PF01844">
    <property type="entry name" value="HNH"/>
    <property type="match status" value="1"/>
</dbReference>
<protein>
    <submittedName>
        <fullName evidence="4">HNH endonuclease</fullName>
    </submittedName>
</protein>
<dbReference type="InterPro" id="IPR002711">
    <property type="entry name" value="HNH"/>
</dbReference>
<reference evidence="4 5" key="1">
    <citation type="submission" date="2021-07" db="EMBL/GenBank/DDBJ databases">
        <title>complete genome sequencing of Tessaracoccus sp.J1M15.</title>
        <authorList>
            <person name="Bae J.-W."/>
            <person name="Kim D.-y."/>
        </authorList>
    </citation>
    <scope>NUCLEOTIDE SEQUENCE [LARGE SCALE GENOMIC DNA]</scope>
    <source>
        <strain evidence="4 5">J1M15</strain>
    </source>
</reference>
<dbReference type="CDD" id="cd00085">
    <property type="entry name" value="HNHc"/>
    <property type="match status" value="1"/>
</dbReference>
<dbReference type="RefSeq" id="WP_219082964.1">
    <property type="nucleotide sequence ID" value="NZ_CP079216.1"/>
</dbReference>